<dbReference type="SUPFAM" id="SSF55785">
    <property type="entry name" value="PYP-like sensor domain (PAS domain)"/>
    <property type="match status" value="4"/>
</dbReference>
<feature type="domain" description="PAS" evidence="2">
    <location>
        <begin position="14"/>
        <end position="85"/>
    </location>
</feature>
<evidence type="ECO:0000259" key="2">
    <source>
        <dbReference type="PROSITE" id="PS50112"/>
    </source>
</evidence>
<comment type="caution">
    <text evidence="5">The sequence shown here is derived from an EMBL/GenBank/DDBJ whole genome shotgun (WGS) entry which is preliminary data.</text>
</comment>
<dbReference type="Pfam" id="PF08448">
    <property type="entry name" value="PAS_4"/>
    <property type="match status" value="3"/>
</dbReference>
<dbReference type="InterPro" id="IPR000700">
    <property type="entry name" value="PAS-assoc_C"/>
</dbReference>
<evidence type="ECO:0000259" key="4">
    <source>
        <dbReference type="PROSITE" id="PS50801"/>
    </source>
</evidence>
<dbReference type="CDD" id="cd00130">
    <property type="entry name" value="PAS"/>
    <property type="match status" value="3"/>
</dbReference>
<accession>A0A178MM55</accession>
<protein>
    <submittedName>
        <fullName evidence="5">Histidine kinase</fullName>
    </submittedName>
</protein>
<dbReference type="InterPro" id="IPR001610">
    <property type="entry name" value="PAC"/>
</dbReference>
<dbReference type="PROSITE" id="PS50113">
    <property type="entry name" value="PAC"/>
    <property type="match status" value="3"/>
</dbReference>
<feature type="domain" description="PAS" evidence="2">
    <location>
        <begin position="263"/>
        <end position="299"/>
    </location>
</feature>
<proteinExistence type="predicted"/>
<feature type="domain" description="PAC" evidence="3">
    <location>
        <begin position="215"/>
        <end position="266"/>
    </location>
</feature>
<dbReference type="InterPro" id="IPR013655">
    <property type="entry name" value="PAS_fold_3"/>
</dbReference>
<evidence type="ECO:0000259" key="3">
    <source>
        <dbReference type="PROSITE" id="PS50113"/>
    </source>
</evidence>
<evidence type="ECO:0000313" key="6">
    <source>
        <dbReference type="Proteomes" id="UP000078287"/>
    </source>
</evidence>
<keyword evidence="5" id="KW-0808">Transferase</keyword>
<dbReference type="PANTHER" id="PTHR33745:SF3">
    <property type="entry name" value="RSBT CO-ANTAGONIST PROTEIN RSBRC"/>
    <property type="match status" value="1"/>
</dbReference>
<feature type="domain" description="STAS" evidence="4">
    <location>
        <begin position="521"/>
        <end position="632"/>
    </location>
</feature>
<dbReference type="EMBL" id="LWQS01000011">
    <property type="protein sequence ID" value="OAN49751.1"/>
    <property type="molecule type" value="Genomic_DNA"/>
</dbReference>
<dbReference type="AlphaFoldDB" id="A0A178MM55"/>
<dbReference type="SMART" id="SM00086">
    <property type="entry name" value="PAC"/>
    <property type="match status" value="3"/>
</dbReference>
<evidence type="ECO:0000313" key="5">
    <source>
        <dbReference type="EMBL" id="OAN49751.1"/>
    </source>
</evidence>
<dbReference type="PROSITE" id="PS50112">
    <property type="entry name" value="PAS"/>
    <property type="match status" value="2"/>
</dbReference>
<name>A0A178MM55_9CHLR</name>
<dbReference type="Proteomes" id="UP000078287">
    <property type="component" value="Unassembled WGS sequence"/>
</dbReference>
<organism evidence="5 6">
    <name type="scientific">Chloroflexus islandicus</name>
    <dbReference type="NCBI Taxonomy" id="1707952"/>
    <lineage>
        <taxon>Bacteria</taxon>
        <taxon>Bacillati</taxon>
        <taxon>Chloroflexota</taxon>
        <taxon>Chloroflexia</taxon>
        <taxon>Chloroflexales</taxon>
        <taxon>Chloroflexineae</taxon>
        <taxon>Chloroflexaceae</taxon>
        <taxon>Chloroflexus</taxon>
    </lineage>
</organism>
<dbReference type="InterPro" id="IPR051932">
    <property type="entry name" value="Bact_StressResp_Reg"/>
</dbReference>
<reference evidence="5 6" key="1">
    <citation type="submission" date="2016-04" db="EMBL/GenBank/DDBJ databases">
        <title>Chloroflexus islandicus sp. nov., a thermophilic filamentous anoxygenic phototrophic bacterium from geyser Strokkur (Iceland).</title>
        <authorList>
            <person name="Gaisin V.A."/>
            <person name="Kalashnikov A.M."/>
            <person name="Sukhacheva M.V."/>
            <person name="Grouzdev D.S."/>
            <person name="Ivanov T.M."/>
            <person name="Kuznetsov B."/>
            <person name="Gorlenko V.M."/>
        </authorList>
    </citation>
    <scope>NUCLEOTIDE SEQUENCE [LARGE SCALE GENOMIC DNA]</scope>
    <source>
        <strain evidence="6">isl-2</strain>
    </source>
</reference>
<dbReference type="Gene3D" id="3.30.450.20">
    <property type="entry name" value="PAS domain"/>
    <property type="match status" value="4"/>
</dbReference>
<dbReference type="InterPro" id="IPR036513">
    <property type="entry name" value="STAS_dom_sf"/>
</dbReference>
<keyword evidence="6" id="KW-1185">Reference proteome</keyword>
<dbReference type="Gene3D" id="3.30.750.24">
    <property type="entry name" value="STAS domain"/>
    <property type="match status" value="1"/>
</dbReference>
<dbReference type="NCBIfam" id="TIGR00229">
    <property type="entry name" value="sensory_box"/>
    <property type="match status" value="3"/>
</dbReference>
<dbReference type="CDD" id="cd07041">
    <property type="entry name" value="STAS_RsbR_RsbS_like"/>
    <property type="match status" value="1"/>
</dbReference>
<gene>
    <name evidence="5" type="ORF">A6A03_06425</name>
</gene>
<dbReference type="InterPro" id="IPR013656">
    <property type="entry name" value="PAS_4"/>
</dbReference>
<keyword evidence="1" id="KW-0597">Phosphoprotein</keyword>
<feature type="domain" description="PAC" evidence="3">
    <location>
        <begin position="333"/>
        <end position="385"/>
    </location>
</feature>
<evidence type="ECO:0000256" key="1">
    <source>
        <dbReference type="ARBA" id="ARBA00022553"/>
    </source>
</evidence>
<keyword evidence="5" id="KW-0418">Kinase</keyword>
<dbReference type="InterPro" id="IPR000014">
    <property type="entry name" value="PAS"/>
</dbReference>
<dbReference type="PANTHER" id="PTHR33745">
    <property type="entry name" value="RSBT ANTAGONIST PROTEIN RSBS-RELATED"/>
    <property type="match status" value="1"/>
</dbReference>
<dbReference type="SUPFAM" id="SSF52091">
    <property type="entry name" value="SpoIIaa-like"/>
    <property type="match status" value="1"/>
</dbReference>
<dbReference type="GO" id="GO:0016301">
    <property type="term" value="F:kinase activity"/>
    <property type="evidence" value="ECO:0007669"/>
    <property type="project" value="UniProtKB-KW"/>
</dbReference>
<dbReference type="InterPro" id="IPR035965">
    <property type="entry name" value="PAS-like_dom_sf"/>
</dbReference>
<dbReference type="SMART" id="SM00091">
    <property type="entry name" value="PAS"/>
    <property type="match status" value="4"/>
</dbReference>
<dbReference type="Pfam" id="PF01740">
    <property type="entry name" value="STAS"/>
    <property type="match status" value="1"/>
</dbReference>
<dbReference type="STRING" id="1707952.A6A03_06425"/>
<dbReference type="InterPro" id="IPR002645">
    <property type="entry name" value="STAS_dom"/>
</dbReference>
<feature type="domain" description="PAC" evidence="3">
    <location>
        <begin position="88"/>
        <end position="140"/>
    </location>
</feature>
<dbReference type="Pfam" id="PF08447">
    <property type="entry name" value="PAS_3"/>
    <property type="match status" value="1"/>
</dbReference>
<sequence length="641" mass="72024">MQAENEHLRERVAQLARFQRIVETTDQLITEVDAQGMFTYVNPAAAFYFGYPPEEIIGRQSLDFIHPDDRERAQQSFVEWAQRGQRTATIENRILHRDGRVFFKQWAITLHYDEQGQVCGATSISFDIGELQEARRSIAESRAMLQLVIDNLPQAVFWKDREGRFLGCNRRFLDDGGLQTVEELIGRTDFEMPWRDRAAEYRADDQLVMEHGPKLNIEEPLRRSDGSVIWLRTGKMPLRRDGDVIGMIGFYEDITELKRQEEELRTFKLLVESAPDGIAIADTNTVITYANPALCSMLGHETLVGRTVGELLYPDDLSILAGIVEQVEQGSAARETVRYVRSDGGLVTAQASALALHDRHGNLTGYASINRDITEQLAAEEELRASERRNRALLEAMPDLMFLLSADGVFLDYKADRSGTLIVPPEVFLGRRVSEVLPPELAEQVLYHIEQLRRTGEMQSYSYHIQLGDQLEEYEARMVASNDDVLVLARNVTEQRRIEREREAMQEQVIAAQQAALRELSTPLMPIAAGVVAMPLIGAIDSARAQQIMETLLYGVAEHHAYVAIIDITGVKVVDTQVAGALMRAAQAARMLGAQVILTGISPEIAQTLVHIGAELREVITKATLQEGIDYALKRRMLAAR</sequence>
<dbReference type="PROSITE" id="PS50801">
    <property type="entry name" value="STAS"/>
    <property type="match status" value="1"/>
</dbReference>